<evidence type="ECO:0000256" key="9">
    <source>
        <dbReference type="ARBA" id="ARBA00023136"/>
    </source>
</evidence>
<dbReference type="PANTHER" id="PTHR33909:SF1">
    <property type="entry name" value="SEC TRANSLOCON ACCESSORY COMPLEX SUBUNIT YAJC"/>
    <property type="match status" value="1"/>
</dbReference>
<evidence type="ECO:0000256" key="3">
    <source>
        <dbReference type="ARBA" id="ARBA00022448"/>
    </source>
</evidence>
<dbReference type="EMBL" id="JBHSQJ010000146">
    <property type="protein sequence ID" value="MFC5911069.1"/>
    <property type="molecule type" value="Genomic_DNA"/>
</dbReference>
<dbReference type="PANTHER" id="PTHR33909">
    <property type="entry name" value="SEC TRANSLOCON ACCESSORY COMPLEX SUBUNIT YAJC"/>
    <property type="match status" value="1"/>
</dbReference>
<comment type="subcellular location">
    <subcellularLocation>
        <location evidence="1">Cell membrane</location>
        <topology evidence="1">Single-pass membrane protein</topology>
    </subcellularLocation>
</comment>
<keyword evidence="6" id="KW-0653">Protein transport</keyword>
<dbReference type="Pfam" id="PF02699">
    <property type="entry name" value="YajC"/>
    <property type="match status" value="1"/>
</dbReference>
<evidence type="ECO:0000256" key="10">
    <source>
        <dbReference type="SAM" id="MobiDB-lite"/>
    </source>
</evidence>
<evidence type="ECO:0000256" key="8">
    <source>
        <dbReference type="ARBA" id="ARBA00023010"/>
    </source>
</evidence>
<dbReference type="NCBIfam" id="TIGR00739">
    <property type="entry name" value="yajC"/>
    <property type="match status" value="1"/>
</dbReference>
<feature type="compositionally biased region" description="Basic and acidic residues" evidence="10">
    <location>
        <begin position="141"/>
        <end position="150"/>
    </location>
</feature>
<evidence type="ECO:0000256" key="5">
    <source>
        <dbReference type="ARBA" id="ARBA00022692"/>
    </source>
</evidence>
<dbReference type="SMART" id="SM01323">
    <property type="entry name" value="YajC"/>
    <property type="match status" value="1"/>
</dbReference>
<evidence type="ECO:0000256" key="4">
    <source>
        <dbReference type="ARBA" id="ARBA00022475"/>
    </source>
</evidence>
<evidence type="ECO:0000256" key="11">
    <source>
        <dbReference type="SAM" id="Phobius"/>
    </source>
</evidence>
<dbReference type="Proteomes" id="UP001596174">
    <property type="component" value="Unassembled WGS sequence"/>
</dbReference>
<keyword evidence="3" id="KW-0813">Transport</keyword>
<comment type="caution">
    <text evidence="12">The sequence shown here is derived from an EMBL/GenBank/DDBJ whole genome shotgun (WGS) entry which is preliminary data.</text>
</comment>
<keyword evidence="5 11" id="KW-0812">Transmembrane</keyword>
<accession>A0ABW1G8H9</accession>
<sequence>MGSSSFLLIMVLMMGAMFLMTRSAKKKQQQAAEMRNKMEPGSGVRTIGGMYALVKSVNDETVELEVAPGVHAIYSKQAIAVVMDPVEYNRLVHGDEPEDEAVEDADATSEPVAQAVVDAAEAETKDAAEDKDEPVALSKNLDGDKEASAK</sequence>
<proteinExistence type="inferred from homology"/>
<dbReference type="RefSeq" id="WP_380589368.1">
    <property type="nucleotide sequence ID" value="NZ_JBHSQJ010000146.1"/>
</dbReference>
<evidence type="ECO:0000313" key="12">
    <source>
        <dbReference type="EMBL" id="MFC5911069.1"/>
    </source>
</evidence>
<dbReference type="InterPro" id="IPR003849">
    <property type="entry name" value="Preprotein_translocase_YajC"/>
</dbReference>
<evidence type="ECO:0000256" key="2">
    <source>
        <dbReference type="ARBA" id="ARBA00006742"/>
    </source>
</evidence>
<comment type="similarity">
    <text evidence="2">Belongs to the YajC family.</text>
</comment>
<keyword evidence="9 11" id="KW-0472">Membrane</keyword>
<reference evidence="13" key="1">
    <citation type="journal article" date="2019" name="Int. J. Syst. Evol. Microbiol.">
        <title>The Global Catalogue of Microorganisms (GCM) 10K type strain sequencing project: providing services to taxonomists for standard genome sequencing and annotation.</title>
        <authorList>
            <consortium name="The Broad Institute Genomics Platform"/>
            <consortium name="The Broad Institute Genome Sequencing Center for Infectious Disease"/>
            <person name="Wu L."/>
            <person name="Ma J."/>
        </authorList>
    </citation>
    <scope>NUCLEOTIDE SEQUENCE [LARGE SCALE GENOMIC DNA]</scope>
    <source>
        <strain evidence="13">JCM 4816</strain>
    </source>
</reference>
<gene>
    <name evidence="12" type="primary">yajC</name>
    <name evidence="12" type="ORF">ACFP3V_28170</name>
</gene>
<keyword evidence="7 11" id="KW-1133">Transmembrane helix</keyword>
<keyword evidence="13" id="KW-1185">Reference proteome</keyword>
<evidence type="ECO:0000256" key="1">
    <source>
        <dbReference type="ARBA" id="ARBA00004162"/>
    </source>
</evidence>
<keyword evidence="8" id="KW-0811">Translocation</keyword>
<evidence type="ECO:0000256" key="6">
    <source>
        <dbReference type="ARBA" id="ARBA00022927"/>
    </source>
</evidence>
<evidence type="ECO:0000313" key="13">
    <source>
        <dbReference type="Proteomes" id="UP001596174"/>
    </source>
</evidence>
<evidence type="ECO:0000256" key="7">
    <source>
        <dbReference type="ARBA" id="ARBA00022989"/>
    </source>
</evidence>
<keyword evidence="4" id="KW-1003">Cell membrane</keyword>
<feature type="transmembrane region" description="Helical" evidence="11">
    <location>
        <begin position="6"/>
        <end position="24"/>
    </location>
</feature>
<name>A0ABW1G8H9_9ACTN</name>
<protein>
    <submittedName>
        <fullName evidence="12">Preprotein translocase subunit YajC</fullName>
    </submittedName>
</protein>
<feature type="region of interest" description="Disordered" evidence="10">
    <location>
        <begin position="120"/>
        <end position="150"/>
    </location>
</feature>
<organism evidence="12 13">
    <name type="scientific">Streptacidiphilus monticola</name>
    <dbReference type="NCBI Taxonomy" id="2161674"/>
    <lineage>
        <taxon>Bacteria</taxon>
        <taxon>Bacillati</taxon>
        <taxon>Actinomycetota</taxon>
        <taxon>Actinomycetes</taxon>
        <taxon>Kitasatosporales</taxon>
        <taxon>Streptomycetaceae</taxon>
        <taxon>Streptacidiphilus</taxon>
    </lineage>
</organism>